<dbReference type="EMBL" id="JAHOEI010000081">
    <property type="protein sequence ID" value="MBV3388917.1"/>
    <property type="molecule type" value="Genomic_DNA"/>
</dbReference>
<evidence type="ECO:0000313" key="8">
    <source>
        <dbReference type="Proteomes" id="UP001196765"/>
    </source>
</evidence>
<accession>A0AAW4N962</accession>
<keyword evidence="4 5" id="KW-0472">Membrane</keyword>
<comment type="caution">
    <text evidence="7">The sequence shown here is derived from an EMBL/GenBank/DDBJ whole genome shotgun (WGS) entry which is preliminary data.</text>
</comment>
<evidence type="ECO:0000256" key="5">
    <source>
        <dbReference type="SAM" id="Phobius"/>
    </source>
</evidence>
<dbReference type="Proteomes" id="UP001196765">
    <property type="component" value="Unassembled WGS sequence"/>
</dbReference>
<evidence type="ECO:0000256" key="3">
    <source>
        <dbReference type="ARBA" id="ARBA00022989"/>
    </source>
</evidence>
<dbReference type="Pfam" id="PF05154">
    <property type="entry name" value="TM2"/>
    <property type="match status" value="1"/>
</dbReference>
<protein>
    <submittedName>
        <fullName evidence="7">TM2 domain-containing protein</fullName>
    </submittedName>
</protein>
<feature type="transmembrane region" description="Helical" evidence="5">
    <location>
        <begin position="112"/>
        <end position="137"/>
    </location>
</feature>
<dbReference type="GO" id="GO:0016020">
    <property type="term" value="C:membrane"/>
    <property type="evidence" value="ECO:0007669"/>
    <property type="project" value="UniProtKB-SubCell"/>
</dbReference>
<dbReference type="InterPro" id="IPR007829">
    <property type="entry name" value="TM2"/>
</dbReference>
<comment type="subcellular location">
    <subcellularLocation>
        <location evidence="1">Membrane</location>
        <topology evidence="1">Multi-pass membrane protein</topology>
    </subcellularLocation>
</comment>
<dbReference type="AlphaFoldDB" id="A0AAW4N962"/>
<gene>
    <name evidence="7" type="ORF">KSW82_14405</name>
</gene>
<reference evidence="7" key="1">
    <citation type="submission" date="2021-06" db="EMBL/GenBank/DDBJ databases">
        <title>Collection of gut derived symbiotic bacterial strains cultured from healthy donors.</title>
        <authorList>
            <person name="Lin H."/>
            <person name="Littmann E."/>
            <person name="Pamer E.G."/>
        </authorList>
    </citation>
    <scope>NUCLEOTIDE SEQUENCE</scope>
    <source>
        <strain evidence="7">MSK.21.74</strain>
    </source>
</reference>
<evidence type="ECO:0000256" key="4">
    <source>
        <dbReference type="ARBA" id="ARBA00023136"/>
    </source>
</evidence>
<keyword evidence="2 5" id="KW-0812">Transmembrane</keyword>
<sequence>MIKDIPGFIRKTNEERLAVADNEFRTGGYVKFFRYENSDTYWTPLQEVAYLKEVLKSRNEQNNKESLQSKTPDEVSESLENTNKDYKIAALLAIFTGGFGLHKFYMGKYMIGAIYLIFCWTWIPGVIGIIEGIKYLLDGQEKFLEKLND</sequence>
<proteinExistence type="predicted"/>
<evidence type="ECO:0000256" key="1">
    <source>
        <dbReference type="ARBA" id="ARBA00004141"/>
    </source>
</evidence>
<evidence type="ECO:0000259" key="6">
    <source>
        <dbReference type="Pfam" id="PF05154"/>
    </source>
</evidence>
<organism evidence="7 8">
    <name type="scientific">Segatella copri</name>
    <dbReference type="NCBI Taxonomy" id="165179"/>
    <lineage>
        <taxon>Bacteria</taxon>
        <taxon>Pseudomonadati</taxon>
        <taxon>Bacteroidota</taxon>
        <taxon>Bacteroidia</taxon>
        <taxon>Bacteroidales</taxon>
        <taxon>Prevotellaceae</taxon>
        <taxon>Segatella</taxon>
    </lineage>
</organism>
<name>A0AAW4N962_9BACT</name>
<evidence type="ECO:0000313" key="7">
    <source>
        <dbReference type="EMBL" id="MBV3388917.1"/>
    </source>
</evidence>
<evidence type="ECO:0000256" key="2">
    <source>
        <dbReference type="ARBA" id="ARBA00022692"/>
    </source>
</evidence>
<keyword evidence="3 5" id="KW-1133">Transmembrane helix</keyword>
<feature type="domain" description="TM2" evidence="6">
    <location>
        <begin position="83"/>
        <end position="133"/>
    </location>
</feature>